<reference evidence="2 3" key="1">
    <citation type="submission" date="2022-02" db="EMBL/GenBank/DDBJ databases">
        <title>Emergence and expansion in Europe of a Vibrio aestuarianus clonal complex pathogenic for oysters.</title>
        <authorList>
            <person name="Mesnil A."/>
            <person name="Travers M.-A."/>
        </authorList>
    </citation>
    <scope>NUCLEOTIDE SEQUENCE [LARGE SCALE GENOMIC DNA]</scope>
    <source>
        <strain evidence="2 3">U17</strain>
    </source>
</reference>
<protein>
    <recommendedName>
        <fullName evidence="4">PKD domain-containing protein</fullName>
    </recommendedName>
</protein>
<gene>
    <name evidence="2" type="ORF">PYE67_17105</name>
</gene>
<accession>A0ABD7YNX3</accession>
<evidence type="ECO:0000313" key="3">
    <source>
        <dbReference type="Proteomes" id="UP001241226"/>
    </source>
</evidence>
<sequence length="282" mass="31266">MKKTLLFLSMIMASSAAMASQGHIAGFDYQGYNFDNHKFSLSFDETKMTSSAEILDYKWELLDISGDASTQDVTIKKANKANAKFTFSGDVYQEPIVIAFKLTVSDIDGKETTDTVTYSLYPKPEQVKSGNGKKAYVWGKYYKVGDIVTYNMKKFQCVRGLTGGPASNQSLGNYVMGEPCTFGTSPDDGYEPDGIGSSAYNVWRPIGITKGYEVKPYSTQSQYKLGDRVKYNGKTYQCGGDPSTSSATMFCSHNLYKPDSYLSNQRKVWMDVDVLGNNKLTN</sequence>
<dbReference type="AlphaFoldDB" id="A0ABD7YNX3"/>
<dbReference type="EMBL" id="CP118712">
    <property type="protein sequence ID" value="WGK86670.1"/>
    <property type="molecule type" value="Genomic_DNA"/>
</dbReference>
<proteinExistence type="predicted"/>
<evidence type="ECO:0008006" key="4">
    <source>
        <dbReference type="Google" id="ProtNLM"/>
    </source>
</evidence>
<evidence type="ECO:0000256" key="1">
    <source>
        <dbReference type="SAM" id="SignalP"/>
    </source>
</evidence>
<dbReference type="Gene3D" id="2.60.40.10">
    <property type="entry name" value="Immunoglobulins"/>
    <property type="match status" value="1"/>
</dbReference>
<keyword evidence="1" id="KW-0732">Signal</keyword>
<dbReference type="RefSeq" id="WP_261927186.1">
    <property type="nucleotide sequence ID" value="NZ_CALYLG010000266.1"/>
</dbReference>
<feature type="chain" id="PRO_5044772544" description="PKD domain-containing protein" evidence="1">
    <location>
        <begin position="20"/>
        <end position="282"/>
    </location>
</feature>
<dbReference type="Proteomes" id="UP001241226">
    <property type="component" value="Chromosome 2"/>
</dbReference>
<name>A0ABD7YNX3_9VIBR</name>
<feature type="signal peptide" evidence="1">
    <location>
        <begin position="1"/>
        <end position="19"/>
    </location>
</feature>
<evidence type="ECO:0000313" key="2">
    <source>
        <dbReference type="EMBL" id="WGK86670.1"/>
    </source>
</evidence>
<dbReference type="InterPro" id="IPR013783">
    <property type="entry name" value="Ig-like_fold"/>
</dbReference>
<organism evidence="2 3">
    <name type="scientific">Vibrio aestuarianus</name>
    <dbReference type="NCBI Taxonomy" id="28171"/>
    <lineage>
        <taxon>Bacteria</taxon>
        <taxon>Pseudomonadati</taxon>
        <taxon>Pseudomonadota</taxon>
        <taxon>Gammaproteobacteria</taxon>
        <taxon>Vibrionales</taxon>
        <taxon>Vibrionaceae</taxon>
        <taxon>Vibrio</taxon>
    </lineage>
</organism>